<dbReference type="PANTHER" id="PTHR42886:SF29">
    <property type="entry name" value="PUMMELIG, ISOFORM A"/>
    <property type="match status" value="1"/>
</dbReference>
<comment type="similarity">
    <text evidence="1">Belongs to the peptidase S33 family. ABHD4/ABHD5 subfamily.</text>
</comment>
<evidence type="ECO:0000256" key="3">
    <source>
        <dbReference type="SAM" id="Phobius"/>
    </source>
</evidence>
<protein>
    <submittedName>
        <fullName evidence="5">Predicted protein</fullName>
    </submittedName>
</protein>
<feature type="region of interest" description="Disordered" evidence="2">
    <location>
        <begin position="19"/>
        <end position="38"/>
    </location>
</feature>
<name>D2UYL7_NAEGR</name>
<dbReference type="InParanoid" id="D2UYL7"/>
<dbReference type="InterPro" id="IPR000073">
    <property type="entry name" value="AB_hydrolase_1"/>
</dbReference>
<accession>D2UYL7</accession>
<evidence type="ECO:0000313" key="5">
    <source>
        <dbReference type="EMBL" id="EFC50818.1"/>
    </source>
</evidence>
<dbReference type="STRING" id="5762.D2UYL7"/>
<evidence type="ECO:0000259" key="4">
    <source>
        <dbReference type="Pfam" id="PF12697"/>
    </source>
</evidence>
<dbReference type="VEuPathDB" id="AmoebaDB:NAEGRDRAFT_45208"/>
<dbReference type="AlphaFoldDB" id="D2UYL7"/>
<dbReference type="KEGG" id="ngr:NAEGRDRAFT_45208"/>
<dbReference type="OrthoDB" id="8119704at2759"/>
<keyword evidence="6" id="KW-1185">Reference proteome</keyword>
<dbReference type="ESTHER" id="naegr-d2uyl7">
    <property type="family name" value="6_AlphaBeta_hydrolase"/>
</dbReference>
<dbReference type="OMA" id="RRFNIMV"/>
<dbReference type="EMBL" id="GG738845">
    <property type="protein sequence ID" value="EFC50818.1"/>
    <property type="molecule type" value="Genomic_DNA"/>
</dbReference>
<keyword evidence="3" id="KW-0812">Transmembrane</keyword>
<proteinExistence type="inferred from homology"/>
<dbReference type="InterPro" id="IPR029058">
    <property type="entry name" value="AB_hydrolase_fold"/>
</dbReference>
<keyword evidence="3" id="KW-0472">Membrane</keyword>
<feature type="domain" description="AB hydrolase-1" evidence="4">
    <location>
        <begin position="105"/>
        <end position="225"/>
    </location>
</feature>
<dbReference type="GeneID" id="8863894"/>
<organism evidence="6">
    <name type="scientific">Naegleria gruberi</name>
    <name type="common">Amoeba</name>
    <dbReference type="NCBI Taxonomy" id="5762"/>
    <lineage>
        <taxon>Eukaryota</taxon>
        <taxon>Discoba</taxon>
        <taxon>Heterolobosea</taxon>
        <taxon>Tetramitia</taxon>
        <taxon>Eutetramitia</taxon>
        <taxon>Vahlkampfiidae</taxon>
        <taxon>Naegleria</taxon>
    </lineage>
</organism>
<evidence type="ECO:0000256" key="1">
    <source>
        <dbReference type="ARBA" id="ARBA00038097"/>
    </source>
</evidence>
<evidence type="ECO:0000313" key="6">
    <source>
        <dbReference type="Proteomes" id="UP000006671"/>
    </source>
</evidence>
<dbReference type="Proteomes" id="UP000006671">
    <property type="component" value="Unassembled WGS sequence"/>
</dbReference>
<sequence length="384" mass="44677">MQNTPTLRKRNQIEDLHSSEEHHHDHHHHHQEHSDRKLIQRAQREGPSFLISCCTNLSYVIVLVSVLLGLFITNEEFSFIKEETRKLDFTRVYNEKLPSNQGYNLLFVHGAFGGKEEWLVNYFPYFQKIENPNIKSLGAFSMTGHGQSSHSEYIKWLRLHDYVKDLKTIIDNNYKGEKVILVCHSLGGLVCQKYLESLASKNDQSVIIRSVILLGSIPPIHRFDNILPSLLYDPSIALDMVLTQRLDPLVTKTTKHTKHFLYHEKTSESQIEEISKQVPLYPESIIYYLDALTCSLNPTPIMEYFSKRRFNIMVLGIEKDTFFSVGQFEKIVEFWKLILDSKPHHQVHSVLIPNSVQVGHNMVLDVEWKFVANKLNDFILELHE</sequence>
<reference evidence="5 6" key="1">
    <citation type="journal article" date="2010" name="Cell">
        <title>The genome of Naegleria gruberi illuminates early eukaryotic versatility.</title>
        <authorList>
            <person name="Fritz-Laylin L.K."/>
            <person name="Prochnik S.E."/>
            <person name="Ginger M.L."/>
            <person name="Dacks J.B."/>
            <person name="Carpenter M.L."/>
            <person name="Field M.C."/>
            <person name="Kuo A."/>
            <person name="Paredez A."/>
            <person name="Chapman J."/>
            <person name="Pham J."/>
            <person name="Shu S."/>
            <person name="Neupane R."/>
            <person name="Cipriano M."/>
            <person name="Mancuso J."/>
            <person name="Tu H."/>
            <person name="Salamov A."/>
            <person name="Lindquist E."/>
            <person name="Shapiro H."/>
            <person name="Lucas S."/>
            <person name="Grigoriev I.V."/>
            <person name="Cande W.Z."/>
            <person name="Fulton C."/>
            <person name="Rokhsar D.S."/>
            <person name="Dawson S.C."/>
        </authorList>
    </citation>
    <scope>NUCLEOTIDE SEQUENCE [LARGE SCALE GENOMIC DNA]</scope>
    <source>
        <strain evidence="5 6">NEG-M</strain>
    </source>
</reference>
<dbReference type="PANTHER" id="PTHR42886">
    <property type="entry name" value="RE40534P-RELATED"/>
    <property type="match status" value="1"/>
</dbReference>
<dbReference type="Gene3D" id="3.40.50.1820">
    <property type="entry name" value="alpha/beta hydrolase"/>
    <property type="match status" value="1"/>
</dbReference>
<dbReference type="SUPFAM" id="SSF53474">
    <property type="entry name" value="alpha/beta-Hydrolases"/>
    <property type="match status" value="1"/>
</dbReference>
<evidence type="ECO:0000256" key="2">
    <source>
        <dbReference type="SAM" id="MobiDB-lite"/>
    </source>
</evidence>
<dbReference type="RefSeq" id="XP_002683562.1">
    <property type="nucleotide sequence ID" value="XM_002683516.1"/>
</dbReference>
<feature type="transmembrane region" description="Helical" evidence="3">
    <location>
        <begin position="49"/>
        <end position="72"/>
    </location>
</feature>
<dbReference type="Pfam" id="PF12697">
    <property type="entry name" value="Abhydrolase_6"/>
    <property type="match status" value="1"/>
</dbReference>
<gene>
    <name evidence="5" type="ORF">NAEGRDRAFT_45208</name>
</gene>
<keyword evidence="3" id="KW-1133">Transmembrane helix</keyword>